<dbReference type="Proteomes" id="UP001451303">
    <property type="component" value="Unassembled WGS sequence"/>
</dbReference>
<evidence type="ECO:0000313" key="2">
    <source>
        <dbReference type="EMBL" id="KAL0466166.1"/>
    </source>
</evidence>
<evidence type="ECO:0000313" key="3">
    <source>
        <dbReference type="Proteomes" id="UP001451303"/>
    </source>
</evidence>
<keyword evidence="3" id="KW-1185">Reference proteome</keyword>
<feature type="non-terminal residue" evidence="2">
    <location>
        <position position="1"/>
    </location>
</feature>
<keyword evidence="1" id="KW-1133">Transmembrane helix</keyword>
<reference evidence="2 3" key="1">
    <citation type="submission" date="2023-09" db="EMBL/GenBank/DDBJ databases">
        <title>Multi-omics analysis of a traditional fermented food reveals byproduct-associated fungal strains for waste-to-food upcycling.</title>
        <authorList>
            <consortium name="Lawrence Berkeley National Laboratory"/>
            <person name="Rekdal V.M."/>
            <person name="Villalobos-Escobedo J.M."/>
            <person name="Rodriguez-Valeron N."/>
            <person name="Garcia M.O."/>
            <person name="Vasquez D.P."/>
            <person name="Damayanti I."/>
            <person name="Sorensen P.M."/>
            <person name="Baidoo E.E."/>
            <person name="De Carvalho A.C."/>
            <person name="Riley R."/>
            <person name="Lipzen A."/>
            <person name="He G."/>
            <person name="Yan M."/>
            <person name="Haridas S."/>
            <person name="Daum C."/>
            <person name="Yoshinaga Y."/>
            <person name="Ng V."/>
            <person name="Grigoriev I.V."/>
            <person name="Munk R."/>
            <person name="Nuraida L."/>
            <person name="Wijaya C.H."/>
            <person name="Morales P.-C."/>
            <person name="Keasling J.D."/>
        </authorList>
    </citation>
    <scope>NUCLEOTIDE SEQUENCE [LARGE SCALE GENOMIC DNA]</scope>
    <source>
        <strain evidence="2 3">FGSC 2613</strain>
    </source>
</reference>
<keyword evidence="1" id="KW-0812">Transmembrane</keyword>
<dbReference type="EMBL" id="JAVLET010000014">
    <property type="protein sequence ID" value="KAL0466166.1"/>
    <property type="molecule type" value="Genomic_DNA"/>
</dbReference>
<feature type="transmembrane region" description="Helical" evidence="1">
    <location>
        <begin position="54"/>
        <end position="73"/>
    </location>
</feature>
<name>A0ABR3D0G2_NEUIN</name>
<evidence type="ECO:0000256" key="1">
    <source>
        <dbReference type="SAM" id="Phobius"/>
    </source>
</evidence>
<gene>
    <name evidence="2" type="ORF">QR685DRAFT_451562</name>
</gene>
<accession>A0ABR3D0G2</accession>
<proteinExistence type="predicted"/>
<organism evidence="2 3">
    <name type="scientific">Neurospora intermedia</name>
    <dbReference type="NCBI Taxonomy" id="5142"/>
    <lineage>
        <taxon>Eukaryota</taxon>
        <taxon>Fungi</taxon>
        <taxon>Dikarya</taxon>
        <taxon>Ascomycota</taxon>
        <taxon>Pezizomycotina</taxon>
        <taxon>Sordariomycetes</taxon>
        <taxon>Sordariomycetidae</taxon>
        <taxon>Sordariales</taxon>
        <taxon>Sordariaceae</taxon>
        <taxon>Neurospora</taxon>
    </lineage>
</organism>
<sequence length="76" mass="9259">YKDNANKKRINSPKYYINNIVLLNIINLASNRPYTKFTPRWESPFKVIRTEFYTVYFTLPTNIKYLLVFYIFIIQL</sequence>
<comment type="caution">
    <text evidence="2">The sequence shown here is derived from an EMBL/GenBank/DDBJ whole genome shotgun (WGS) entry which is preliminary data.</text>
</comment>
<protein>
    <submittedName>
        <fullName evidence="2">Uncharacterized protein</fullName>
    </submittedName>
</protein>
<keyword evidence="1" id="KW-0472">Membrane</keyword>